<sequence length="161" mass="18931">MYIKVLFLICFTFYNYCYSQKQFDKIELRHLNPIIINSDIKIIIEPVKTGKQRMKVAVESKKNNYSRNLSKKEYAAIDEAVLKINPKILYTISDNGKDTLTTNCMDGYSTGITIFKNNKKQTFFVSCLSRMDKYKNERKDFWYAAKLIFETGNVKIKELED</sequence>
<organism evidence="1 2">
    <name type="scientific">Chryseobacterium gallinarum</name>
    <dbReference type="NCBI Taxonomy" id="1324352"/>
    <lineage>
        <taxon>Bacteria</taxon>
        <taxon>Pseudomonadati</taxon>
        <taxon>Bacteroidota</taxon>
        <taxon>Flavobacteriia</taxon>
        <taxon>Flavobacteriales</taxon>
        <taxon>Weeksellaceae</taxon>
        <taxon>Chryseobacterium group</taxon>
        <taxon>Chryseobacterium</taxon>
    </lineage>
</organism>
<gene>
    <name evidence="1" type="ORF">FOB44_09325</name>
</gene>
<proteinExistence type="predicted"/>
<evidence type="ECO:0000313" key="2">
    <source>
        <dbReference type="Proteomes" id="UP000501570"/>
    </source>
</evidence>
<dbReference type="EMBL" id="CP050995">
    <property type="protein sequence ID" value="QIY90845.1"/>
    <property type="molecule type" value="Genomic_DNA"/>
</dbReference>
<dbReference type="RefSeq" id="WP_168238349.1">
    <property type="nucleotide sequence ID" value="NZ_CP050995.1"/>
</dbReference>
<accession>A0ABX6KQL0</accession>
<protein>
    <submittedName>
        <fullName evidence="1">Uncharacterized protein</fullName>
    </submittedName>
</protein>
<keyword evidence="2" id="KW-1185">Reference proteome</keyword>
<name>A0ABX6KQL0_CHRGL</name>
<evidence type="ECO:0000313" key="1">
    <source>
        <dbReference type="EMBL" id="QIY90845.1"/>
    </source>
</evidence>
<reference evidence="1 2" key="1">
    <citation type="submission" date="2019-09" db="EMBL/GenBank/DDBJ databases">
        <title>FDA dAtabase for Regulatory Grade micrObial Sequences (FDA-ARGOS): Supporting development and validation of Infectious Disease Dx tests.</title>
        <authorList>
            <person name="Sciortino C."/>
            <person name="Tallon L."/>
            <person name="Sadzewicz L."/>
            <person name="Vavikolanu K."/>
            <person name="Mehta A."/>
            <person name="Aluvathingal J."/>
            <person name="Nadendla S."/>
            <person name="Nandy P."/>
            <person name="Geyer C."/>
            <person name="Yan Y."/>
            <person name="Sichtig H."/>
        </authorList>
    </citation>
    <scope>NUCLEOTIDE SEQUENCE [LARGE SCALE GENOMIC DNA]</scope>
    <source>
        <strain evidence="1 2">FDAARGOS_636</strain>
    </source>
</reference>
<dbReference type="Proteomes" id="UP000501570">
    <property type="component" value="Chromosome"/>
</dbReference>